<reference evidence="1 2" key="1">
    <citation type="journal article" date="2022" name="J Glob Antimicrob Resist">
        <title>First complete genome of a multidrug resistant strain of the novel human pathogen Kalamiella piersonii (GABEKP28) identified in human saliva.</title>
        <authorList>
            <person name="McDonagh F."/>
            <person name="Singh N.K."/>
            <person name="Venkateswaran K."/>
            <person name="Lonappan A.M."/>
            <person name="Hallahan B."/>
            <person name="Tuohy A."/>
            <person name="Burke L."/>
            <person name="Kovarova A."/>
            <person name="Miliotis G."/>
        </authorList>
    </citation>
    <scope>NUCLEOTIDE SEQUENCE [LARGE SCALE GENOMIC DNA]</scope>
    <source>
        <strain evidence="1 2">GABEKP28</strain>
    </source>
</reference>
<protein>
    <submittedName>
        <fullName evidence="1">Tautomerase PptA</fullName>
    </submittedName>
</protein>
<dbReference type="EMBL" id="CP104758">
    <property type="protein sequence ID" value="WBG92522.1"/>
    <property type="molecule type" value="Genomic_DNA"/>
</dbReference>
<evidence type="ECO:0000313" key="2">
    <source>
        <dbReference type="Proteomes" id="UP001211544"/>
    </source>
</evidence>
<gene>
    <name evidence="1" type="ORF">N5580_08405</name>
</gene>
<organism evidence="1 2">
    <name type="scientific">Pantoea piersonii</name>
    <dbReference type="NCBI Taxonomy" id="2364647"/>
    <lineage>
        <taxon>Bacteria</taxon>
        <taxon>Pseudomonadati</taxon>
        <taxon>Pseudomonadota</taxon>
        <taxon>Gammaproteobacteria</taxon>
        <taxon>Enterobacterales</taxon>
        <taxon>Erwiniaceae</taxon>
        <taxon>Pantoea</taxon>
    </lineage>
</organism>
<sequence length="76" mass="8654">MPHLDLHFNPRELSEDDIANMASELCEVLRRHLGTNDGAISLSFTQVTAEHWKSHVYDPLISPVIDELYKAPGYTF</sequence>
<dbReference type="Gene3D" id="3.30.429.10">
    <property type="entry name" value="Macrophage Migration Inhibitory Factor"/>
    <property type="match status" value="1"/>
</dbReference>
<dbReference type="Proteomes" id="UP001211544">
    <property type="component" value="Chromosome"/>
</dbReference>
<evidence type="ECO:0000313" key="1">
    <source>
        <dbReference type="EMBL" id="WBG92522.1"/>
    </source>
</evidence>
<dbReference type="SUPFAM" id="SSF55331">
    <property type="entry name" value="Tautomerase/MIF"/>
    <property type="match status" value="1"/>
</dbReference>
<dbReference type="RefSeq" id="WP_269950231.1">
    <property type="nucleotide sequence ID" value="NZ_CP104758.1"/>
</dbReference>
<proteinExistence type="predicted"/>
<dbReference type="InterPro" id="IPR014347">
    <property type="entry name" value="Tautomerase/MIF_sf"/>
</dbReference>
<accession>A0AAJ5QM97</accession>
<dbReference type="KEGG" id="kpie:N5580_08405"/>
<keyword evidence="2" id="KW-1185">Reference proteome</keyword>
<name>A0AAJ5QM97_9GAMM</name>
<dbReference type="AlphaFoldDB" id="A0AAJ5QM97"/>